<reference evidence="2" key="1">
    <citation type="journal article" date="2022" name="Microbiol. Resour. Announc.">
        <title>Draft Genome Sequence of a Methanogenic Archaeon from West Spitsbergen Permafrost.</title>
        <authorList>
            <person name="Trubitsyn V."/>
            <person name="Rivkina E."/>
            <person name="Shcherbakova V."/>
        </authorList>
    </citation>
    <scope>NUCLEOTIDE SEQUENCE [LARGE SCALE GENOMIC DNA]</scope>
    <source>
        <strain evidence="2">VT</strain>
    </source>
</reference>
<organism evidence="1 2">
    <name type="scientific">Methanobacterium spitsbergense</name>
    <dbReference type="NCBI Taxonomy" id="2874285"/>
    <lineage>
        <taxon>Archaea</taxon>
        <taxon>Methanobacteriati</taxon>
        <taxon>Methanobacteriota</taxon>
        <taxon>Methanomada group</taxon>
        <taxon>Methanobacteria</taxon>
        <taxon>Methanobacteriales</taxon>
        <taxon>Methanobacteriaceae</taxon>
        <taxon>Methanobacterium</taxon>
    </lineage>
</organism>
<evidence type="ECO:0000313" key="2">
    <source>
        <dbReference type="Proteomes" id="UP000825933"/>
    </source>
</evidence>
<dbReference type="EMBL" id="JAIOUQ010000017">
    <property type="protein sequence ID" value="MBZ2167038.1"/>
    <property type="molecule type" value="Genomic_DNA"/>
</dbReference>
<evidence type="ECO:0000313" key="1">
    <source>
        <dbReference type="EMBL" id="MBZ2167038.1"/>
    </source>
</evidence>
<comment type="caution">
    <text evidence="1">The sequence shown here is derived from an EMBL/GenBank/DDBJ whole genome shotgun (WGS) entry which is preliminary data.</text>
</comment>
<keyword evidence="2" id="KW-1185">Reference proteome</keyword>
<evidence type="ECO:0008006" key="3">
    <source>
        <dbReference type="Google" id="ProtNLM"/>
    </source>
</evidence>
<protein>
    <recommendedName>
        <fullName evidence="3">DUF4325 domain-containing protein</fullName>
    </recommendedName>
</protein>
<dbReference type="Proteomes" id="UP000825933">
    <property type="component" value="Unassembled WGS sequence"/>
</dbReference>
<dbReference type="RefSeq" id="WP_223792576.1">
    <property type="nucleotide sequence ID" value="NZ_JAIOUQ010000017.1"/>
</dbReference>
<sequence>MQSINEIMISEKINPNLTIRGGAKIFFDYIKNIPGDDILINFEGSEFISRSFAQEYLKQKRLINKNIKQVNVPENINSMFKIVENSPNPNIKKILEGL</sequence>
<name>A0A8T5UTG2_9EURY</name>
<gene>
    <name evidence="1" type="ORF">K8N75_13415</name>
</gene>
<dbReference type="AlphaFoldDB" id="A0A8T5UTG2"/>
<proteinExistence type="predicted"/>
<accession>A0A8T5UTG2</accession>